<gene>
    <name evidence="1" type="ORF">FWK35_00002455</name>
</gene>
<proteinExistence type="predicted"/>
<dbReference type="AlphaFoldDB" id="A0A6G0ZMW7"/>
<reference evidence="1 2" key="1">
    <citation type="submission" date="2019-08" db="EMBL/GenBank/DDBJ databases">
        <title>Whole genome of Aphis craccivora.</title>
        <authorList>
            <person name="Voronova N.V."/>
            <person name="Shulinski R.S."/>
            <person name="Bandarenka Y.V."/>
            <person name="Zhorov D.G."/>
            <person name="Warner D."/>
        </authorList>
    </citation>
    <scope>NUCLEOTIDE SEQUENCE [LARGE SCALE GENOMIC DNA]</scope>
    <source>
        <strain evidence="1">180601</strain>
        <tissue evidence="1">Whole Body</tissue>
    </source>
</reference>
<evidence type="ECO:0000313" key="2">
    <source>
        <dbReference type="Proteomes" id="UP000478052"/>
    </source>
</evidence>
<dbReference type="OrthoDB" id="504708at2759"/>
<accession>A0A6G0ZMW7</accession>
<dbReference type="Proteomes" id="UP000478052">
    <property type="component" value="Unassembled WGS sequence"/>
</dbReference>
<comment type="caution">
    <text evidence="1">The sequence shown here is derived from an EMBL/GenBank/DDBJ whole genome shotgun (WGS) entry which is preliminary data.</text>
</comment>
<sequence length="231" mass="25621">MNLLKSNDGDALSRRADKIVIKKKNKKKRIVMWACEIGEQCACDLEETVSGGVVEPRVIVGAPDARLQVYGLPGNLFAGQLARVRYPTGWGSVDHTLFPPWFKVLHFVDDSRFLDPLDHLRHGDEVHVIVVGQNFVDPEKERVQVLGVVLQPCGVEVQTHGRAVLVVMAVEVVVQKVVELIAGQDIGTGVHHGASGFNIVIELIVRIDQLFLNYISIRPLVLETRQLSLIE</sequence>
<protein>
    <submittedName>
        <fullName evidence="1">Uncharacterized protein</fullName>
    </submittedName>
</protein>
<dbReference type="EMBL" id="VUJU01000182">
    <property type="protein sequence ID" value="KAF0772385.1"/>
    <property type="molecule type" value="Genomic_DNA"/>
</dbReference>
<name>A0A6G0ZMW7_APHCR</name>
<keyword evidence="2" id="KW-1185">Reference proteome</keyword>
<organism evidence="1 2">
    <name type="scientific">Aphis craccivora</name>
    <name type="common">Cowpea aphid</name>
    <dbReference type="NCBI Taxonomy" id="307492"/>
    <lineage>
        <taxon>Eukaryota</taxon>
        <taxon>Metazoa</taxon>
        <taxon>Ecdysozoa</taxon>
        <taxon>Arthropoda</taxon>
        <taxon>Hexapoda</taxon>
        <taxon>Insecta</taxon>
        <taxon>Pterygota</taxon>
        <taxon>Neoptera</taxon>
        <taxon>Paraneoptera</taxon>
        <taxon>Hemiptera</taxon>
        <taxon>Sternorrhyncha</taxon>
        <taxon>Aphidomorpha</taxon>
        <taxon>Aphidoidea</taxon>
        <taxon>Aphididae</taxon>
        <taxon>Aphidini</taxon>
        <taxon>Aphis</taxon>
        <taxon>Aphis</taxon>
    </lineage>
</organism>
<evidence type="ECO:0000313" key="1">
    <source>
        <dbReference type="EMBL" id="KAF0772385.1"/>
    </source>
</evidence>